<evidence type="ECO:0000313" key="1">
    <source>
        <dbReference type="EMBL" id="QFG74403.1"/>
    </source>
</evidence>
<proteinExistence type="predicted"/>
<dbReference type="EMBL" id="MN448287">
    <property type="protein sequence ID" value="QFG74403.1"/>
    <property type="molecule type" value="Genomic_DNA"/>
</dbReference>
<accession>A0A5J6VKI5</accession>
<sequence length="186" mass="22238">MSYYLINMDTSNLDINNLTLDNCLAPYWTKHKMTHGYTFTKRYDYLVSCFQTANELAESITSENIERKNLALELMNHQSEHIFKGIGWYLYNGNFIEKNHHKIIFVGTVENMEDDIKRLSDFLNVKMDDRSHLRKNKSNNDHFLSPKAIKNILNFYKNTDYKALQKLVEYNFITEDLFEKYHHYNV</sequence>
<name>A0A5J6VKI5_9VIRU</name>
<reference evidence="1" key="1">
    <citation type="journal article" date="2019" name="Philos. Trans. R. Soc. Lond., B, Biol. Sci.">
        <title>Targeted metagenomic recovery of four divergent viruses reveals shared and distinctive characteristics of giant viruses of marine eukaryotes.</title>
        <authorList>
            <person name="Needham D.M."/>
            <person name="Poirier C."/>
            <person name="Hehenberger E."/>
            <person name="Jimenez V."/>
            <person name="Swalwell J.E."/>
            <person name="Santoro A.E."/>
            <person name="Worden A.Z."/>
        </authorList>
    </citation>
    <scope>NUCLEOTIDE SEQUENCE</scope>
    <source>
        <strain evidence="1">MPacV-611</strain>
    </source>
</reference>
<organism evidence="1">
    <name type="scientific">Megaviridae environmental sample</name>
    <dbReference type="NCBI Taxonomy" id="1737588"/>
    <lineage>
        <taxon>Viruses</taxon>
        <taxon>Varidnaviria</taxon>
        <taxon>Bamfordvirae</taxon>
        <taxon>Nucleocytoviricota</taxon>
        <taxon>Megaviricetes</taxon>
        <taxon>Imitervirales</taxon>
        <taxon>Mimiviridae</taxon>
        <taxon>environmental samples</taxon>
    </lineage>
</organism>
<protein>
    <submittedName>
        <fullName evidence="1">Uncharacterized protein</fullName>
    </submittedName>
</protein>